<proteinExistence type="predicted"/>
<dbReference type="GO" id="GO:0022857">
    <property type="term" value="F:transmembrane transporter activity"/>
    <property type="evidence" value="ECO:0007669"/>
    <property type="project" value="InterPro"/>
</dbReference>
<accession>A0A8S9WW84</accession>
<dbReference type="PROSITE" id="PS00216">
    <property type="entry name" value="SUGAR_TRANSPORT_1"/>
    <property type="match status" value="1"/>
</dbReference>
<sequence length="392" mass="42948">MKIDKGGTQHKRLPAHGSTQQESQKYFPGIWNQYYATFSVCVAGFGLGASGGWASPMLLVLESEDSPVGPMTNLEISPLETLPAIAALFSTVIFATILTRFGRKAAGYLGAAVSIVGWLFLLSAKYKLQLYIGRFIVGLSTVGLAMIGPIYLSEVAYVSIRGSLMTYTGFAAHFGSLVSFIVGAICSYRLFTAICMIGPLLFPLTYFWIPESPQFLLLQSRNAEARNALLWYRGGDSSLVDAELESLSNVSKHRMTFRVVLKDRGNRRAILVFLFLFTFTTMAGTAVISGYASKIFQNADSALDPNTSAAVLASIKFISSLVAIQLIDRFGRKVLVIFSYFNFLVESLFAVSAIFISWYIVPETKGKTIAEISQILKGDVPHVSKKSHITRL</sequence>
<dbReference type="GO" id="GO:0016020">
    <property type="term" value="C:membrane"/>
    <property type="evidence" value="ECO:0007669"/>
    <property type="project" value="UniProtKB-SubCell"/>
</dbReference>
<dbReference type="SUPFAM" id="SSF103473">
    <property type="entry name" value="MFS general substrate transporter"/>
    <property type="match status" value="1"/>
</dbReference>
<feature type="transmembrane region" description="Helical" evidence="6">
    <location>
        <begin position="130"/>
        <end position="152"/>
    </location>
</feature>
<keyword evidence="4 6" id="KW-0472">Membrane</keyword>
<feature type="transmembrane region" description="Helical" evidence="6">
    <location>
        <begin position="164"/>
        <end position="185"/>
    </location>
</feature>
<protein>
    <recommendedName>
        <fullName evidence="7">Major facilitator superfamily (MFS) profile domain-containing protein</fullName>
    </recommendedName>
</protein>
<gene>
    <name evidence="8" type="ORF">GE061_005424</name>
</gene>
<evidence type="ECO:0000313" key="8">
    <source>
        <dbReference type="EMBL" id="KAF6200977.1"/>
    </source>
</evidence>
<dbReference type="Gene3D" id="1.20.1250.20">
    <property type="entry name" value="MFS general substrate transporter like domains"/>
    <property type="match status" value="1"/>
</dbReference>
<organism evidence="8 9">
    <name type="scientific">Apolygus lucorum</name>
    <name type="common">Small green plant bug</name>
    <name type="synonym">Lygocoris lucorum</name>
    <dbReference type="NCBI Taxonomy" id="248454"/>
    <lineage>
        <taxon>Eukaryota</taxon>
        <taxon>Metazoa</taxon>
        <taxon>Ecdysozoa</taxon>
        <taxon>Arthropoda</taxon>
        <taxon>Hexapoda</taxon>
        <taxon>Insecta</taxon>
        <taxon>Pterygota</taxon>
        <taxon>Neoptera</taxon>
        <taxon>Paraneoptera</taxon>
        <taxon>Hemiptera</taxon>
        <taxon>Heteroptera</taxon>
        <taxon>Panheteroptera</taxon>
        <taxon>Cimicomorpha</taxon>
        <taxon>Miridae</taxon>
        <taxon>Mirini</taxon>
        <taxon>Apolygus</taxon>
    </lineage>
</organism>
<evidence type="ECO:0000256" key="6">
    <source>
        <dbReference type="SAM" id="Phobius"/>
    </source>
</evidence>
<evidence type="ECO:0000256" key="2">
    <source>
        <dbReference type="ARBA" id="ARBA00022692"/>
    </source>
</evidence>
<feature type="transmembrane region" description="Helical" evidence="6">
    <location>
        <begin position="269"/>
        <end position="288"/>
    </location>
</feature>
<dbReference type="EMBL" id="WIXP02000013">
    <property type="protein sequence ID" value="KAF6200977.1"/>
    <property type="molecule type" value="Genomic_DNA"/>
</dbReference>
<dbReference type="InterPro" id="IPR005829">
    <property type="entry name" value="Sugar_transporter_CS"/>
</dbReference>
<reference evidence="8" key="1">
    <citation type="journal article" date="2021" name="Mol. Ecol. Resour.">
        <title>Apolygus lucorum genome provides insights into omnivorousness and mesophyll feeding.</title>
        <authorList>
            <person name="Liu Y."/>
            <person name="Liu H."/>
            <person name="Wang H."/>
            <person name="Huang T."/>
            <person name="Liu B."/>
            <person name="Yang B."/>
            <person name="Yin L."/>
            <person name="Li B."/>
            <person name="Zhang Y."/>
            <person name="Zhang S."/>
            <person name="Jiang F."/>
            <person name="Zhang X."/>
            <person name="Ren Y."/>
            <person name="Wang B."/>
            <person name="Wang S."/>
            <person name="Lu Y."/>
            <person name="Wu K."/>
            <person name="Fan W."/>
            <person name="Wang G."/>
        </authorList>
    </citation>
    <scope>NUCLEOTIDE SEQUENCE</scope>
    <source>
        <strain evidence="8">12Hb</strain>
    </source>
</reference>
<dbReference type="InterPro" id="IPR005828">
    <property type="entry name" value="MFS_sugar_transport-like"/>
</dbReference>
<keyword evidence="2 6" id="KW-0812">Transmembrane</keyword>
<dbReference type="Pfam" id="PF00083">
    <property type="entry name" value="Sugar_tr"/>
    <property type="match status" value="1"/>
</dbReference>
<dbReference type="PANTHER" id="PTHR48021">
    <property type="match status" value="1"/>
</dbReference>
<feature type="transmembrane region" description="Helical" evidence="6">
    <location>
        <begin position="334"/>
        <end position="361"/>
    </location>
</feature>
<dbReference type="Proteomes" id="UP000466442">
    <property type="component" value="Unassembled WGS sequence"/>
</dbReference>
<comment type="subcellular location">
    <subcellularLocation>
        <location evidence="1">Membrane</location>
        <topology evidence="1">Multi-pass membrane protein</topology>
    </subcellularLocation>
</comment>
<dbReference type="PANTHER" id="PTHR48021:SF1">
    <property type="entry name" value="GH07001P-RELATED"/>
    <property type="match status" value="1"/>
</dbReference>
<comment type="caution">
    <text evidence="8">The sequence shown here is derived from an EMBL/GenBank/DDBJ whole genome shotgun (WGS) entry which is preliminary data.</text>
</comment>
<feature type="transmembrane region" description="Helical" evidence="6">
    <location>
        <begin position="34"/>
        <end position="61"/>
    </location>
</feature>
<dbReference type="InterPro" id="IPR050549">
    <property type="entry name" value="MFS_Trehalose_Transporter"/>
</dbReference>
<feature type="transmembrane region" description="Helical" evidence="6">
    <location>
        <begin position="81"/>
        <end position="98"/>
    </location>
</feature>
<dbReference type="AlphaFoldDB" id="A0A8S9WW84"/>
<evidence type="ECO:0000256" key="3">
    <source>
        <dbReference type="ARBA" id="ARBA00022989"/>
    </source>
</evidence>
<feature type="region of interest" description="Disordered" evidence="5">
    <location>
        <begin position="1"/>
        <end position="20"/>
    </location>
</feature>
<name>A0A8S9WW84_APOLU</name>
<feature type="transmembrane region" description="Helical" evidence="6">
    <location>
        <begin position="191"/>
        <end position="209"/>
    </location>
</feature>
<dbReference type="InterPro" id="IPR036259">
    <property type="entry name" value="MFS_trans_sf"/>
</dbReference>
<dbReference type="OrthoDB" id="4142200at2759"/>
<dbReference type="InterPro" id="IPR020846">
    <property type="entry name" value="MFS_dom"/>
</dbReference>
<evidence type="ECO:0000256" key="4">
    <source>
        <dbReference type="ARBA" id="ARBA00023136"/>
    </source>
</evidence>
<evidence type="ECO:0000256" key="5">
    <source>
        <dbReference type="SAM" id="MobiDB-lite"/>
    </source>
</evidence>
<keyword evidence="3 6" id="KW-1133">Transmembrane helix</keyword>
<feature type="transmembrane region" description="Helical" evidence="6">
    <location>
        <begin position="105"/>
        <end position="124"/>
    </location>
</feature>
<evidence type="ECO:0000256" key="1">
    <source>
        <dbReference type="ARBA" id="ARBA00004141"/>
    </source>
</evidence>
<dbReference type="PROSITE" id="PS50850">
    <property type="entry name" value="MFS"/>
    <property type="match status" value="1"/>
</dbReference>
<feature type="transmembrane region" description="Helical" evidence="6">
    <location>
        <begin position="308"/>
        <end position="327"/>
    </location>
</feature>
<feature type="domain" description="Major facilitator superfamily (MFS) profile" evidence="7">
    <location>
        <begin position="32"/>
        <end position="392"/>
    </location>
</feature>
<evidence type="ECO:0000313" key="9">
    <source>
        <dbReference type="Proteomes" id="UP000466442"/>
    </source>
</evidence>
<keyword evidence="9" id="KW-1185">Reference proteome</keyword>
<evidence type="ECO:0000259" key="7">
    <source>
        <dbReference type="PROSITE" id="PS50850"/>
    </source>
</evidence>